<accession>A0A1R3H4E3</accession>
<gene>
    <name evidence="2" type="ORF">COLO4_31376</name>
</gene>
<feature type="region of interest" description="Disordered" evidence="1">
    <location>
        <begin position="1"/>
        <end position="47"/>
    </location>
</feature>
<organism evidence="2 3">
    <name type="scientific">Corchorus olitorius</name>
    <dbReference type="NCBI Taxonomy" id="93759"/>
    <lineage>
        <taxon>Eukaryota</taxon>
        <taxon>Viridiplantae</taxon>
        <taxon>Streptophyta</taxon>
        <taxon>Embryophyta</taxon>
        <taxon>Tracheophyta</taxon>
        <taxon>Spermatophyta</taxon>
        <taxon>Magnoliopsida</taxon>
        <taxon>eudicotyledons</taxon>
        <taxon>Gunneridae</taxon>
        <taxon>Pentapetalae</taxon>
        <taxon>rosids</taxon>
        <taxon>malvids</taxon>
        <taxon>Malvales</taxon>
        <taxon>Malvaceae</taxon>
        <taxon>Grewioideae</taxon>
        <taxon>Apeibeae</taxon>
        <taxon>Corchorus</taxon>
    </lineage>
</organism>
<reference evidence="3" key="1">
    <citation type="submission" date="2013-09" db="EMBL/GenBank/DDBJ databases">
        <title>Corchorus olitorius genome sequencing.</title>
        <authorList>
            <person name="Alam M."/>
            <person name="Haque M.S."/>
            <person name="Islam M.S."/>
            <person name="Emdad E.M."/>
            <person name="Islam M.M."/>
            <person name="Ahmed B."/>
            <person name="Halim A."/>
            <person name="Hossen Q.M.M."/>
            <person name="Hossain M.Z."/>
            <person name="Ahmed R."/>
            <person name="Khan M.M."/>
            <person name="Islam R."/>
            <person name="Rashid M.M."/>
            <person name="Khan S.A."/>
            <person name="Rahman M.S."/>
            <person name="Alam M."/>
            <person name="Yahiya A.S."/>
            <person name="Khan M.S."/>
            <person name="Azam M.S."/>
            <person name="Haque T."/>
            <person name="Lashkar M.Z.H."/>
            <person name="Akhand A.I."/>
            <person name="Morshed G."/>
            <person name="Roy S."/>
            <person name="Uddin K.S."/>
            <person name="Rabeya T."/>
            <person name="Hossain A.S."/>
            <person name="Chowdhury A."/>
            <person name="Snigdha A.R."/>
            <person name="Mortoza M.S."/>
            <person name="Matin S.A."/>
            <person name="Hoque S.M.E."/>
            <person name="Islam M.K."/>
            <person name="Roy D.K."/>
            <person name="Haider R."/>
            <person name="Moosa M.M."/>
            <person name="Elias S.M."/>
            <person name="Hasan A.M."/>
            <person name="Jahan S."/>
            <person name="Shafiuddin M."/>
            <person name="Mahmood N."/>
            <person name="Shommy N.S."/>
        </authorList>
    </citation>
    <scope>NUCLEOTIDE SEQUENCE [LARGE SCALE GENOMIC DNA]</scope>
    <source>
        <strain evidence="3">cv. O-4</strain>
    </source>
</reference>
<evidence type="ECO:0000313" key="3">
    <source>
        <dbReference type="Proteomes" id="UP000187203"/>
    </source>
</evidence>
<evidence type="ECO:0000313" key="2">
    <source>
        <dbReference type="EMBL" id="OMO65228.1"/>
    </source>
</evidence>
<sequence>MQSRSKKSSADVNIVQARPNKEVKCKSNQRQPPPQHQKRLSSKEKKTFGQISLRSRIRQILFTPERLSLIVAFSSTGLSPLPLIGKFLSGKQSGRVCEPVPVGVALLGRV</sequence>
<name>A0A1R3H4E3_9ROSI</name>
<dbReference type="EMBL" id="AWUE01020852">
    <property type="protein sequence ID" value="OMO65228.1"/>
    <property type="molecule type" value="Genomic_DNA"/>
</dbReference>
<dbReference type="OrthoDB" id="10556986at2759"/>
<evidence type="ECO:0000256" key="1">
    <source>
        <dbReference type="SAM" id="MobiDB-lite"/>
    </source>
</evidence>
<comment type="caution">
    <text evidence="2">The sequence shown here is derived from an EMBL/GenBank/DDBJ whole genome shotgun (WGS) entry which is preliminary data.</text>
</comment>
<protein>
    <submittedName>
        <fullName evidence="2">Lysine histidine transporter-like 5-like protein</fullName>
    </submittedName>
</protein>
<dbReference type="AlphaFoldDB" id="A0A1R3H4E3"/>
<proteinExistence type="predicted"/>
<dbReference type="Proteomes" id="UP000187203">
    <property type="component" value="Unassembled WGS sequence"/>
</dbReference>
<keyword evidence="3" id="KW-1185">Reference proteome</keyword>